<dbReference type="EMBL" id="VLKQ01000004">
    <property type="protein sequence ID" value="TWI13237.1"/>
    <property type="molecule type" value="Genomic_DNA"/>
</dbReference>
<dbReference type="Proteomes" id="UP000319848">
    <property type="component" value="Unassembled WGS sequence"/>
</dbReference>
<proteinExistence type="predicted"/>
<feature type="region of interest" description="Disordered" evidence="1">
    <location>
        <begin position="154"/>
        <end position="173"/>
    </location>
</feature>
<dbReference type="STRING" id="1341154.FCR2A7T_04880"/>
<comment type="caution">
    <text evidence="3">The sequence shown here is derived from an EMBL/GenBank/DDBJ whole genome shotgun (WGS) entry which is preliminary data.</text>
</comment>
<feature type="compositionally biased region" description="Basic and acidic residues" evidence="1">
    <location>
        <begin position="160"/>
        <end position="173"/>
    </location>
</feature>
<evidence type="ECO:0000256" key="2">
    <source>
        <dbReference type="SAM" id="Phobius"/>
    </source>
</evidence>
<evidence type="ECO:0000313" key="4">
    <source>
        <dbReference type="Proteomes" id="UP000319848"/>
    </source>
</evidence>
<evidence type="ECO:0000256" key="1">
    <source>
        <dbReference type="SAM" id="MobiDB-lite"/>
    </source>
</evidence>
<accession>V6S5P3</accession>
<dbReference type="AlphaFoldDB" id="V6S5P3"/>
<sequence length="173" mass="19944">MQSKAIFFIFVNQTESMSEKRLKRQKIKKKLFSKNRLVILNEDTFEEMFSLRLTLMNVFVVATIGAVLIIFVTTYIIAFTPLREYIPGYASTDLKKKAVELTLKSDSLEQAMKRNNQYVESIKKVLNGDLEYAKLNIDSIIVAEKIDPEAADLQPSENELELRKEVESKTKKN</sequence>
<protein>
    <recommendedName>
        <fullName evidence="5">Peptidase</fullName>
    </recommendedName>
</protein>
<keyword evidence="2" id="KW-0812">Transmembrane</keyword>
<keyword evidence="2" id="KW-1133">Transmembrane helix</keyword>
<evidence type="ECO:0000313" key="3">
    <source>
        <dbReference type="EMBL" id="TWI13237.1"/>
    </source>
</evidence>
<keyword evidence="4" id="KW-1185">Reference proteome</keyword>
<gene>
    <name evidence="3" type="ORF">IP98_01219</name>
</gene>
<evidence type="ECO:0008006" key="5">
    <source>
        <dbReference type="Google" id="ProtNLM"/>
    </source>
</evidence>
<feature type="transmembrane region" description="Helical" evidence="2">
    <location>
        <begin position="55"/>
        <end position="78"/>
    </location>
</feature>
<reference evidence="3 4" key="1">
    <citation type="journal article" date="2015" name="Stand. Genomic Sci.">
        <title>Genomic Encyclopedia of Bacterial and Archaeal Type Strains, Phase III: the genomes of soil and plant-associated and newly described type strains.</title>
        <authorList>
            <person name="Whitman W.B."/>
            <person name="Woyke T."/>
            <person name="Klenk H.P."/>
            <person name="Zhou Y."/>
            <person name="Lilburn T.G."/>
            <person name="Beck B.J."/>
            <person name="De Vos P."/>
            <person name="Vandamme P."/>
            <person name="Eisen J.A."/>
            <person name="Garrity G."/>
            <person name="Hugenholtz P."/>
            <person name="Kyrpides N.C."/>
        </authorList>
    </citation>
    <scope>NUCLEOTIDE SEQUENCE [LARGE SCALE GENOMIC DNA]</scope>
    <source>
        <strain evidence="3 4">CGMCC 1.7270</strain>
    </source>
</reference>
<organism evidence="3 4">
    <name type="scientific">Flavobacterium cauense R2A-7</name>
    <dbReference type="NCBI Taxonomy" id="1341154"/>
    <lineage>
        <taxon>Bacteria</taxon>
        <taxon>Pseudomonadati</taxon>
        <taxon>Bacteroidota</taxon>
        <taxon>Flavobacteriia</taxon>
        <taxon>Flavobacteriales</taxon>
        <taxon>Flavobacteriaceae</taxon>
        <taxon>Flavobacterium</taxon>
    </lineage>
</organism>
<keyword evidence="2" id="KW-0472">Membrane</keyword>
<name>V6S5P3_9FLAO</name>